<dbReference type="InterPro" id="IPR013249">
    <property type="entry name" value="RNA_pol_sigma70_r4_t2"/>
</dbReference>
<feature type="domain" description="RNA polymerase sigma factor 70 region 4 type 2" evidence="7">
    <location>
        <begin position="111"/>
        <end position="159"/>
    </location>
</feature>
<protein>
    <submittedName>
        <fullName evidence="8">Sigma-70 family RNA polymerase sigma factor</fullName>
    </submittedName>
</protein>
<dbReference type="Gene3D" id="1.10.1740.10">
    <property type="match status" value="1"/>
</dbReference>
<evidence type="ECO:0000313" key="8">
    <source>
        <dbReference type="EMBL" id="MFD1673878.1"/>
    </source>
</evidence>
<dbReference type="Pfam" id="PF04542">
    <property type="entry name" value="Sigma70_r2"/>
    <property type="match status" value="1"/>
</dbReference>
<dbReference type="SUPFAM" id="SSF88659">
    <property type="entry name" value="Sigma3 and sigma4 domains of RNA polymerase sigma factors"/>
    <property type="match status" value="1"/>
</dbReference>
<dbReference type="PANTHER" id="PTHR43133:SF8">
    <property type="entry name" value="RNA POLYMERASE SIGMA FACTOR HI_1459-RELATED"/>
    <property type="match status" value="1"/>
</dbReference>
<dbReference type="InterPro" id="IPR007627">
    <property type="entry name" value="RNA_pol_sigma70_r2"/>
</dbReference>
<sequence length="174" mass="20390">MTQVLPERFQGLFREHYPTVLRRLNYLVGDRAIAEDLAQEVFLRLYRSPPDDLGVVGPWLHRVSTRVVYDYTRKKSAQKKLETNEFAIGIPDGNEPSSELHVLKRYERETVKHVLQQLSERDRQVLLLRYSGYSYTEIAEIVQVNPKIVGTMLNRALSRFERKYHDEEARADEG</sequence>
<evidence type="ECO:0000256" key="3">
    <source>
        <dbReference type="ARBA" id="ARBA00023082"/>
    </source>
</evidence>
<keyword evidence="3" id="KW-0731">Sigma factor</keyword>
<evidence type="ECO:0000256" key="5">
    <source>
        <dbReference type="ARBA" id="ARBA00023163"/>
    </source>
</evidence>
<dbReference type="Proteomes" id="UP001597079">
    <property type="component" value="Unassembled WGS sequence"/>
</dbReference>
<dbReference type="PANTHER" id="PTHR43133">
    <property type="entry name" value="RNA POLYMERASE ECF-TYPE SIGMA FACTO"/>
    <property type="match status" value="1"/>
</dbReference>
<dbReference type="NCBIfam" id="TIGR02937">
    <property type="entry name" value="sigma70-ECF"/>
    <property type="match status" value="1"/>
</dbReference>
<evidence type="ECO:0000256" key="4">
    <source>
        <dbReference type="ARBA" id="ARBA00023125"/>
    </source>
</evidence>
<evidence type="ECO:0000256" key="1">
    <source>
        <dbReference type="ARBA" id="ARBA00010641"/>
    </source>
</evidence>
<proteinExistence type="inferred from homology"/>
<dbReference type="InterPro" id="IPR013324">
    <property type="entry name" value="RNA_pol_sigma_r3/r4-like"/>
</dbReference>
<accession>A0ABW4JDW6</accession>
<dbReference type="InterPro" id="IPR014284">
    <property type="entry name" value="RNA_pol_sigma-70_dom"/>
</dbReference>
<dbReference type="InterPro" id="IPR013325">
    <property type="entry name" value="RNA_pol_sigma_r2"/>
</dbReference>
<evidence type="ECO:0000256" key="2">
    <source>
        <dbReference type="ARBA" id="ARBA00023015"/>
    </source>
</evidence>
<comment type="similarity">
    <text evidence="1">Belongs to the sigma-70 factor family. ECF subfamily.</text>
</comment>
<dbReference type="EMBL" id="JBHUCX010000013">
    <property type="protein sequence ID" value="MFD1673878.1"/>
    <property type="molecule type" value="Genomic_DNA"/>
</dbReference>
<name>A0ABW4JDW6_9BACL</name>
<keyword evidence="2" id="KW-0805">Transcription regulation</keyword>
<dbReference type="Pfam" id="PF08281">
    <property type="entry name" value="Sigma70_r4_2"/>
    <property type="match status" value="1"/>
</dbReference>
<dbReference type="CDD" id="cd06171">
    <property type="entry name" value="Sigma70_r4"/>
    <property type="match status" value="1"/>
</dbReference>
<dbReference type="InterPro" id="IPR039425">
    <property type="entry name" value="RNA_pol_sigma-70-like"/>
</dbReference>
<organism evidence="8 9">
    <name type="scientific">Alicyclobacillus fodiniaquatilis</name>
    <dbReference type="NCBI Taxonomy" id="1661150"/>
    <lineage>
        <taxon>Bacteria</taxon>
        <taxon>Bacillati</taxon>
        <taxon>Bacillota</taxon>
        <taxon>Bacilli</taxon>
        <taxon>Bacillales</taxon>
        <taxon>Alicyclobacillaceae</taxon>
        <taxon>Alicyclobacillus</taxon>
    </lineage>
</organism>
<reference evidence="9" key="1">
    <citation type="journal article" date="2019" name="Int. J. Syst. Evol. Microbiol.">
        <title>The Global Catalogue of Microorganisms (GCM) 10K type strain sequencing project: providing services to taxonomists for standard genome sequencing and annotation.</title>
        <authorList>
            <consortium name="The Broad Institute Genomics Platform"/>
            <consortium name="The Broad Institute Genome Sequencing Center for Infectious Disease"/>
            <person name="Wu L."/>
            <person name="Ma J."/>
        </authorList>
    </citation>
    <scope>NUCLEOTIDE SEQUENCE [LARGE SCALE GENOMIC DNA]</scope>
    <source>
        <strain evidence="9">CGMCC 1.12286</strain>
    </source>
</reference>
<dbReference type="InterPro" id="IPR036388">
    <property type="entry name" value="WH-like_DNA-bd_sf"/>
</dbReference>
<comment type="caution">
    <text evidence="8">The sequence shown here is derived from an EMBL/GenBank/DDBJ whole genome shotgun (WGS) entry which is preliminary data.</text>
</comment>
<dbReference type="SUPFAM" id="SSF88946">
    <property type="entry name" value="Sigma2 domain of RNA polymerase sigma factors"/>
    <property type="match status" value="1"/>
</dbReference>
<evidence type="ECO:0000259" key="6">
    <source>
        <dbReference type="Pfam" id="PF04542"/>
    </source>
</evidence>
<keyword evidence="5" id="KW-0804">Transcription</keyword>
<dbReference type="Gene3D" id="1.10.10.10">
    <property type="entry name" value="Winged helix-like DNA-binding domain superfamily/Winged helix DNA-binding domain"/>
    <property type="match status" value="1"/>
</dbReference>
<feature type="domain" description="RNA polymerase sigma-70 region 2" evidence="6">
    <location>
        <begin position="12"/>
        <end position="76"/>
    </location>
</feature>
<evidence type="ECO:0000259" key="7">
    <source>
        <dbReference type="Pfam" id="PF08281"/>
    </source>
</evidence>
<evidence type="ECO:0000313" key="9">
    <source>
        <dbReference type="Proteomes" id="UP001597079"/>
    </source>
</evidence>
<keyword evidence="4" id="KW-0238">DNA-binding</keyword>
<dbReference type="RefSeq" id="WP_377941452.1">
    <property type="nucleotide sequence ID" value="NZ_JBHUCX010000013.1"/>
</dbReference>
<keyword evidence="9" id="KW-1185">Reference proteome</keyword>
<gene>
    <name evidence="8" type="ORF">ACFSB2_04035</name>
</gene>